<name>A0A5C6DKQ6_9BACT</name>
<dbReference type="Pfam" id="PF20371">
    <property type="entry name" value="DUF6666"/>
    <property type="match status" value="1"/>
</dbReference>
<accession>A0A5C6DKQ6</accession>
<feature type="signal peptide" evidence="1">
    <location>
        <begin position="1"/>
        <end position="24"/>
    </location>
</feature>
<evidence type="ECO:0000313" key="2">
    <source>
        <dbReference type="EMBL" id="TWU36674.1"/>
    </source>
</evidence>
<gene>
    <name evidence="2" type="ORF">Q31b_49560</name>
</gene>
<dbReference type="InterPro" id="IPR046607">
    <property type="entry name" value="DUF6666"/>
</dbReference>
<evidence type="ECO:0000313" key="3">
    <source>
        <dbReference type="Proteomes" id="UP000315471"/>
    </source>
</evidence>
<keyword evidence="3" id="KW-1185">Reference proteome</keyword>
<dbReference type="Proteomes" id="UP000315471">
    <property type="component" value="Unassembled WGS sequence"/>
</dbReference>
<keyword evidence="1" id="KW-0732">Signal</keyword>
<evidence type="ECO:0000256" key="1">
    <source>
        <dbReference type="SAM" id="SignalP"/>
    </source>
</evidence>
<dbReference type="EMBL" id="SJPY01000008">
    <property type="protein sequence ID" value="TWU36674.1"/>
    <property type="molecule type" value="Genomic_DNA"/>
</dbReference>
<proteinExistence type="predicted"/>
<sequence precursor="true">MPFFIGKPALVAMLVLGMMSGANAADSSQVTWQAKRPAASQVRSEQITPKRSLVSQAATGEVITEMPSAQLVKGKRLVAPVQQTSFYHSACDCSGPVCDCGEITCGAEPVCGMESQYLVEPGCGAEPLCGAEYYEPACGAEVSCSTCGDYCGGACDSPCSVETIPLYLPLLRIEWCRFDFFAGVQGFKGPLSFANTDGTNGSSRSGSGSFGFYEGFNEGRSLKRWLGWDMAWQFGVRATQNNLSGAEFTTDSRNQVFLTTGFFRRVDYGLQYGLVFDYLNDDWYFQSDLTQLRGELSWKDNGCHVWGLQFAAGLGDDTSETSVINPAGVAVRSSMTFEPTDQYRLFYRRLLHNAGSWEAFAGWTDTDDGLLGASLDLPLRQNLSLATGATFLVPNEGNGSGGHQEESWNISLGLVYRPGGPMGAGRYSRPMFGVADNGTFLVDRL</sequence>
<organism evidence="2 3">
    <name type="scientific">Novipirellula aureliae</name>
    <dbReference type="NCBI Taxonomy" id="2527966"/>
    <lineage>
        <taxon>Bacteria</taxon>
        <taxon>Pseudomonadati</taxon>
        <taxon>Planctomycetota</taxon>
        <taxon>Planctomycetia</taxon>
        <taxon>Pirellulales</taxon>
        <taxon>Pirellulaceae</taxon>
        <taxon>Novipirellula</taxon>
    </lineage>
</organism>
<dbReference type="RefSeq" id="WP_146602069.1">
    <property type="nucleotide sequence ID" value="NZ_SJPY01000008.1"/>
</dbReference>
<feature type="chain" id="PRO_5022973242" evidence="1">
    <location>
        <begin position="25"/>
        <end position="445"/>
    </location>
</feature>
<comment type="caution">
    <text evidence="2">The sequence shown here is derived from an EMBL/GenBank/DDBJ whole genome shotgun (WGS) entry which is preliminary data.</text>
</comment>
<dbReference type="AlphaFoldDB" id="A0A5C6DKQ6"/>
<dbReference type="CDD" id="cd00035">
    <property type="entry name" value="ChtBD1"/>
    <property type="match status" value="1"/>
</dbReference>
<dbReference type="OrthoDB" id="280162at2"/>
<reference evidence="2 3" key="1">
    <citation type="submission" date="2019-02" db="EMBL/GenBank/DDBJ databases">
        <title>Deep-cultivation of Planctomycetes and their phenomic and genomic characterization uncovers novel biology.</title>
        <authorList>
            <person name="Wiegand S."/>
            <person name="Jogler M."/>
            <person name="Boedeker C."/>
            <person name="Pinto D."/>
            <person name="Vollmers J."/>
            <person name="Rivas-Marin E."/>
            <person name="Kohn T."/>
            <person name="Peeters S.H."/>
            <person name="Heuer A."/>
            <person name="Rast P."/>
            <person name="Oberbeckmann S."/>
            <person name="Bunk B."/>
            <person name="Jeske O."/>
            <person name="Meyerdierks A."/>
            <person name="Storesund J.E."/>
            <person name="Kallscheuer N."/>
            <person name="Luecker S."/>
            <person name="Lage O.M."/>
            <person name="Pohl T."/>
            <person name="Merkel B.J."/>
            <person name="Hornburger P."/>
            <person name="Mueller R.-W."/>
            <person name="Bruemmer F."/>
            <person name="Labrenz M."/>
            <person name="Spormann A.M."/>
            <person name="Op Den Camp H."/>
            <person name="Overmann J."/>
            <person name="Amann R."/>
            <person name="Jetten M.S.M."/>
            <person name="Mascher T."/>
            <person name="Medema M.H."/>
            <person name="Devos D.P."/>
            <person name="Kaster A.-K."/>
            <person name="Ovreas L."/>
            <person name="Rohde M."/>
            <person name="Galperin M.Y."/>
            <person name="Jogler C."/>
        </authorList>
    </citation>
    <scope>NUCLEOTIDE SEQUENCE [LARGE SCALE GENOMIC DNA]</scope>
    <source>
        <strain evidence="2 3">Q31b</strain>
    </source>
</reference>
<protein>
    <submittedName>
        <fullName evidence="2">Uncharacterized protein</fullName>
    </submittedName>
</protein>